<dbReference type="InterPro" id="IPR011010">
    <property type="entry name" value="DNA_brk_join_enz"/>
</dbReference>
<evidence type="ECO:0000313" key="2">
    <source>
        <dbReference type="EMBL" id="TLS71158.1"/>
    </source>
</evidence>
<dbReference type="AlphaFoldDB" id="A0A5R9H505"/>
<name>A0A5R9H505_9BACT</name>
<dbReference type="SUPFAM" id="SSF56349">
    <property type="entry name" value="DNA breaking-rejoining enzymes"/>
    <property type="match status" value="1"/>
</dbReference>
<keyword evidence="1" id="KW-0233">DNA recombination</keyword>
<dbReference type="Gene3D" id="1.10.443.10">
    <property type="entry name" value="Intergrase catalytic core"/>
    <property type="match status" value="1"/>
</dbReference>
<dbReference type="GO" id="GO:0006310">
    <property type="term" value="P:DNA recombination"/>
    <property type="evidence" value="ECO:0007669"/>
    <property type="project" value="UniProtKB-KW"/>
</dbReference>
<comment type="caution">
    <text evidence="2">The sequence shown here is derived from an EMBL/GenBank/DDBJ whole genome shotgun (WGS) entry which is preliminary data.</text>
</comment>
<reference evidence="2 3" key="1">
    <citation type="submission" date="2019-05" db="EMBL/GenBank/DDBJ databases">
        <title>Arcobacter cibarius and Arcobacter thereius providing challenges in identification an antibiotic susceptibility and Quinolone resistance.</title>
        <authorList>
            <person name="Busch A."/>
            <person name="Hanel I."/>
            <person name="Hotzel H."/>
            <person name="Tomaso H."/>
        </authorList>
    </citation>
    <scope>NUCLEOTIDE SEQUENCE [LARGE SCALE GENOMIC DNA]</scope>
    <source>
        <strain evidence="2 3">17CS1191_2</strain>
    </source>
</reference>
<evidence type="ECO:0000256" key="1">
    <source>
        <dbReference type="ARBA" id="ARBA00023172"/>
    </source>
</evidence>
<evidence type="ECO:0000313" key="3">
    <source>
        <dbReference type="Proteomes" id="UP000308001"/>
    </source>
</evidence>
<dbReference type="Proteomes" id="UP000308001">
    <property type="component" value="Unassembled WGS sequence"/>
</dbReference>
<proteinExistence type="predicted"/>
<dbReference type="GO" id="GO:0003677">
    <property type="term" value="F:DNA binding"/>
    <property type="evidence" value="ECO:0007669"/>
    <property type="project" value="InterPro"/>
</dbReference>
<gene>
    <name evidence="2" type="ORF">FE246_09375</name>
</gene>
<dbReference type="RefSeq" id="WP_138143073.1">
    <property type="nucleotide sequence ID" value="NZ_VBUF01000005.1"/>
</dbReference>
<organism evidence="2 3">
    <name type="scientific">Aliarcobacter thereius</name>
    <dbReference type="NCBI Taxonomy" id="544718"/>
    <lineage>
        <taxon>Bacteria</taxon>
        <taxon>Pseudomonadati</taxon>
        <taxon>Campylobacterota</taxon>
        <taxon>Epsilonproteobacteria</taxon>
        <taxon>Campylobacterales</taxon>
        <taxon>Arcobacteraceae</taxon>
        <taxon>Aliarcobacter</taxon>
    </lineage>
</organism>
<dbReference type="GO" id="GO:0015074">
    <property type="term" value="P:DNA integration"/>
    <property type="evidence" value="ECO:0007669"/>
    <property type="project" value="InterPro"/>
</dbReference>
<sequence length="596" mass="71713">MANFLYKRNGTYYFQKRVSFNNNSFLIRQSLKTKCYNNAKILVSLLNFQIHKNLAKGHLMTKQEIEDITYSYFNRGLEEYENLEDLRHEANTVTIRGTTYEGSTEKAISNKLNEFTKINEKRNFEEVKNIVDNQIIPRSGIDENIIEDLKNHKEFYWKMFKYEIELLHSDLARFYQYSPKINEEQEPQVFIEDRKDIPDFWDLVEEVIKYLKEKRELKAKTIKTYLKAYSLMNEVFPNKKVNELTLKDFEFLENTIIYLPKNRKKMPQIRDFSIEQQIELMKKILEDRNNDIYLDEYLDIEVIEKNTINNYFDRIKFFVRYCSEKYQFKNQINDFVLESFRIKKDASLDKLPLSDNEIVEIFDEFDYLNKNLLFTLKNDPLKVYGIFLTMFLGLRPSEIGQLMIADLKTTTDKNENIIYYLEVTKENQSEDKKLDKVKEIKTIYAKRKLPLPKVFIEKLRLLDFIAYRKKNKHKFIFVDEEAGKNIKNLIDLTVRRCESRFNDKIKKMDIQDKENKSYYSLRHSFANKIKHIPETLKDKRGESLMGHTRNDSELFNRYGNKYFEPDFLIEILEKIKYKKLDLVLDRVNFSIGKLLE</sequence>
<dbReference type="InterPro" id="IPR013762">
    <property type="entry name" value="Integrase-like_cat_sf"/>
</dbReference>
<accession>A0A5R9H505</accession>
<protein>
    <submittedName>
        <fullName evidence="2">Uncharacterized protein</fullName>
    </submittedName>
</protein>
<dbReference type="EMBL" id="VBUF01000005">
    <property type="protein sequence ID" value="TLS71158.1"/>
    <property type="molecule type" value="Genomic_DNA"/>
</dbReference>